<organism evidence="1 2">
    <name type="scientific">Lactuca saligna</name>
    <name type="common">Willowleaf lettuce</name>
    <dbReference type="NCBI Taxonomy" id="75948"/>
    <lineage>
        <taxon>Eukaryota</taxon>
        <taxon>Viridiplantae</taxon>
        <taxon>Streptophyta</taxon>
        <taxon>Embryophyta</taxon>
        <taxon>Tracheophyta</taxon>
        <taxon>Spermatophyta</taxon>
        <taxon>Magnoliopsida</taxon>
        <taxon>eudicotyledons</taxon>
        <taxon>Gunneridae</taxon>
        <taxon>Pentapetalae</taxon>
        <taxon>asterids</taxon>
        <taxon>campanulids</taxon>
        <taxon>Asterales</taxon>
        <taxon>Asteraceae</taxon>
        <taxon>Cichorioideae</taxon>
        <taxon>Cichorieae</taxon>
        <taxon>Lactucinae</taxon>
        <taxon>Lactuca</taxon>
    </lineage>
</organism>
<dbReference type="Proteomes" id="UP001177003">
    <property type="component" value="Chromosome 9"/>
</dbReference>
<dbReference type="EMBL" id="OX465085">
    <property type="protein sequence ID" value="CAI9303077.1"/>
    <property type="molecule type" value="Genomic_DNA"/>
</dbReference>
<dbReference type="AlphaFoldDB" id="A0AA36A410"/>
<keyword evidence="2" id="KW-1185">Reference proteome</keyword>
<proteinExistence type="predicted"/>
<accession>A0AA36A410</accession>
<reference evidence="1" key="1">
    <citation type="submission" date="2023-04" db="EMBL/GenBank/DDBJ databases">
        <authorList>
            <person name="Vijverberg K."/>
            <person name="Xiong W."/>
            <person name="Schranz E."/>
        </authorList>
    </citation>
    <scope>NUCLEOTIDE SEQUENCE</scope>
</reference>
<name>A0AA36A410_LACSI</name>
<evidence type="ECO:0000313" key="2">
    <source>
        <dbReference type="Proteomes" id="UP001177003"/>
    </source>
</evidence>
<evidence type="ECO:0000313" key="1">
    <source>
        <dbReference type="EMBL" id="CAI9303077.1"/>
    </source>
</evidence>
<protein>
    <submittedName>
        <fullName evidence="1">Uncharacterized protein</fullName>
    </submittedName>
</protein>
<sequence length="173" mass="20165">MPHSKYWLDRIASLDHQNSQDSQIEPPITPKAFRFHAFVKVANSPFTDSGADQLLFSFYLKHMKPRYETWSAHKIVVVKVTRPIETESFPSVKFKVVRDVDEREKEKSEPVMSYLQLMLNSYIQEVGLMDVDIVAVLKKKPTVVPKEALKDFEKLKPGKIYDDGWFVVYQSRE</sequence>
<gene>
    <name evidence="1" type="ORF">LSALG_LOCUS41537</name>
</gene>